<dbReference type="RefSeq" id="WP_188960877.1">
    <property type="nucleotide sequence ID" value="NZ_BMOE01000001.1"/>
</dbReference>
<dbReference type="InterPro" id="IPR027417">
    <property type="entry name" value="P-loop_NTPase"/>
</dbReference>
<protein>
    <recommendedName>
        <fullName evidence="3">Kinase</fullName>
    </recommendedName>
</protein>
<dbReference type="Gene3D" id="3.40.50.300">
    <property type="entry name" value="P-loop containing nucleotide triphosphate hydrolases"/>
    <property type="match status" value="1"/>
</dbReference>
<evidence type="ECO:0000313" key="2">
    <source>
        <dbReference type="Proteomes" id="UP000635726"/>
    </source>
</evidence>
<sequence length="159" mass="17535">MTAIHAVHGFIASGKTTLARHLALTVPALHLNSDDIMVTLHGQDPPEHVYRPALPRVRVVVRDIAQRCLQTGTSVVLDDGYWTRASRDELRAWAARLGVPLSLYALNVPDDEALRRLQLRNAGSGLTVTPETFRLFRTQLERPGPDEQLTALPDGYPAA</sequence>
<comment type="caution">
    <text evidence="1">The sequence shown here is derived from an EMBL/GenBank/DDBJ whole genome shotgun (WGS) entry which is preliminary data.</text>
</comment>
<keyword evidence="2" id="KW-1185">Reference proteome</keyword>
<accession>A0A917ULB5</accession>
<proteinExistence type="predicted"/>
<organism evidence="1 2">
    <name type="scientific">Deinococcus aquiradiocola</name>
    <dbReference type="NCBI Taxonomy" id="393059"/>
    <lineage>
        <taxon>Bacteria</taxon>
        <taxon>Thermotogati</taxon>
        <taxon>Deinococcota</taxon>
        <taxon>Deinococci</taxon>
        <taxon>Deinococcales</taxon>
        <taxon>Deinococcaceae</taxon>
        <taxon>Deinococcus</taxon>
    </lineage>
</organism>
<evidence type="ECO:0000313" key="1">
    <source>
        <dbReference type="EMBL" id="GGJ66252.1"/>
    </source>
</evidence>
<dbReference type="Proteomes" id="UP000635726">
    <property type="component" value="Unassembled WGS sequence"/>
</dbReference>
<dbReference type="EMBL" id="BMOE01000001">
    <property type="protein sequence ID" value="GGJ66252.1"/>
    <property type="molecule type" value="Genomic_DNA"/>
</dbReference>
<gene>
    <name evidence="1" type="ORF">GCM10008939_07880</name>
</gene>
<dbReference type="AlphaFoldDB" id="A0A917ULB5"/>
<dbReference type="SUPFAM" id="SSF52540">
    <property type="entry name" value="P-loop containing nucleoside triphosphate hydrolases"/>
    <property type="match status" value="1"/>
</dbReference>
<name>A0A917ULB5_9DEIO</name>
<reference evidence="1" key="1">
    <citation type="journal article" date="2014" name="Int. J. Syst. Evol. Microbiol.">
        <title>Complete genome sequence of Corynebacterium casei LMG S-19264T (=DSM 44701T), isolated from a smear-ripened cheese.</title>
        <authorList>
            <consortium name="US DOE Joint Genome Institute (JGI-PGF)"/>
            <person name="Walter F."/>
            <person name="Albersmeier A."/>
            <person name="Kalinowski J."/>
            <person name="Ruckert C."/>
        </authorList>
    </citation>
    <scope>NUCLEOTIDE SEQUENCE</scope>
    <source>
        <strain evidence="1">JCM 14371</strain>
    </source>
</reference>
<dbReference type="Pfam" id="PF13671">
    <property type="entry name" value="AAA_33"/>
    <property type="match status" value="1"/>
</dbReference>
<evidence type="ECO:0008006" key="3">
    <source>
        <dbReference type="Google" id="ProtNLM"/>
    </source>
</evidence>
<reference evidence="1" key="2">
    <citation type="submission" date="2020-09" db="EMBL/GenBank/DDBJ databases">
        <authorList>
            <person name="Sun Q."/>
            <person name="Ohkuma M."/>
        </authorList>
    </citation>
    <scope>NUCLEOTIDE SEQUENCE</scope>
    <source>
        <strain evidence="1">JCM 14371</strain>
    </source>
</reference>